<proteinExistence type="predicted"/>
<dbReference type="PROSITE" id="PS50883">
    <property type="entry name" value="EAL"/>
    <property type="match status" value="1"/>
</dbReference>
<dbReference type="CDD" id="cd01948">
    <property type="entry name" value="EAL"/>
    <property type="match status" value="1"/>
</dbReference>
<dbReference type="SUPFAM" id="SSF141868">
    <property type="entry name" value="EAL domain-like"/>
    <property type="match status" value="1"/>
</dbReference>
<evidence type="ECO:0000313" key="3">
    <source>
        <dbReference type="EMBL" id="TKD15585.1"/>
    </source>
</evidence>
<reference evidence="3 4" key="1">
    <citation type="submission" date="2019-04" db="EMBL/GenBank/DDBJ databases">
        <title>Draft Whole-Genome sequence of the purple photosynthetic bacterium Rhodobacter capsulatus SP108 with an indigenous class A beta-lactamase.</title>
        <authorList>
            <person name="Robertson S."/>
            <person name="Meyer T.E."/>
            <person name="Kyndt J.A."/>
        </authorList>
    </citation>
    <scope>NUCLEOTIDE SEQUENCE [LARGE SCALE GENOMIC DNA]</scope>
    <source>
        <strain evidence="3 4">SP108</strain>
    </source>
</reference>
<feature type="domain" description="PAS" evidence="1">
    <location>
        <begin position="13"/>
        <end position="69"/>
    </location>
</feature>
<dbReference type="EMBL" id="SWJZ01000082">
    <property type="protein sequence ID" value="TKD15585.1"/>
    <property type="molecule type" value="Genomic_DNA"/>
</dbReference>
<dbReference type="InterPro" id="IPR000160">
    <property type="entry name" value="GGDEF_dom"/>
</dbReference>
<dbReference type="Gene3D" id="3.20.20.450">
    <property type="entry name" value="EAL domain"/>
    <property type="match status" value="1"/>
</dbReference>
<name>A0A4U1JMH3_RHOCA</name>
<dbReference type="RefSeq" id="WP_136908599.1">
    <property type="nucleotide sequence ID" value="NZ_SWJZ01000082.1"/>
</dbReference>
<dbReference type="GO" id="GO:0006355">
    <property type="term" value="P:regulation of DNA-templated transcription"/>
    <property type="evidence" value="ECO:0007669"/>
    <property type="project" value="InterPro"/>
</dbReference>
<dbReference type="SMART" id="SM00267">
    <property type="entry name" value="GGDEF"/>
    <property type="match status" value="1"/>
</dbReference>
<dbReference type="InterPro" id="IPR029787">
    <property type="entry name" value="Nucleotide_cyclase"/>
</dbReference>
<gene>
    <name evidence="3" type="ORF">FBT96_16655</name>
</gene>
<feature type="domain" description="EAL" evidence="2">
    <location>
        <begin position="301"/>
        <end position="555"/>
    </location>
</feature>
<dbReference type="AlphaFoldDB" id="A0A4U1JMH3"/>
<dbReference type="InterPro" id="IPR043128">
    <property type="entry name" value="Rev_trsase/Diguanyl_cyclase"/>
</dbReference>
<dbReference type="PANTHER" id="PTHR44757:SF2">
    <property type="entry name" value="BIOFILM ARCHITECTURE MAINTENANCE PROTEIN MBAA"/>
    <property type="match status" value="1"/>
</dbReference>
<dbReference type="Pfam" id="PF00990">
    <property type="entry name" value="GGDEF"/>
    <property type="match status" value="1"/>
</dbReference>
<dbReference type="NCBIfam" id="TIGR00229">
    <property type="entry name" value="sensory_box"/>
    <property type="match status" value="1"/>
</dbReference>
<sequence length="562" mass="61162">MDYSWPTRGAPEDGVVAIDAQGRIDYLNAAAAALFGYVPEALLGETLEILIPEPQAAVHARLRRAFAAGKVPLAIGRMRAVRGRRRDGTEIALHVILKRDADTGRVFAFLHPLERPIRAGIEGREAGEDPLTGLPDRRALRSDLDAVLTRADPAQPQVCLLFVEIDPFAGNRAAVDPAHHEALMRSCADRLEGLETEAVQLYRSGEDGFVFLMVQEAGAAIPVPGTQLTRVMAALRAPFEIGGQPLHLEFGIGHACAPEHGAHAGELIANAALALALAASKAAFNRPVGYDESLRNRVEHRHRLLRDLRAAVERREFELFYQPQVDLISGQIVALEALLRWRHPEWGLLLPGAFMEVLSASELSLAVGDWVLREACTQVAIWNRRRKTPLTVAVNIFPRQFDRDILPAAITRALAESGLPPRLLDIEITENIVIDPATQSSEVFEALTATGVALVLDDFGTGYASLTCLARHPVQKLKIDKSFVAGLDTGPGYRAILKSLQALAGMLGLGTVVEGVETEETAALMRDFGFEVGQGFFWSRPMEREDCARALGIVGQVVDAWA</sequence>
<evidence type="ECO:0000313" key="4">
    <source>
        <dbReference type="Proteomes" id="UP000310597"/>
    </source>
</evidence>
<evidence type="ECO:0000259" key="2">
    <source>
        <dbReference type="PROSITE" id="PS50883"/>
    </source>
</evidence>
<organism evidence="3 4">
    <name type="scientific">Rhodobacter capsulatus</name>
    <name type="common">Rhodopseudomonas capsulata</name>
    <dbReference type="NCBI Taxonomy" id="1061"/>
    <lineage>
        <taxon>Bacteria</taxon>
        <taxon>Pseudomonadati</taxon>
        <taxon>Pseudomonadota</taxon>
        <taxon>Alphaproteobacteria</taxon>
        <taxon>Rhodobacterales</taxon>
        <taxon>Rhodobacter group</taxon>
        <taxon>Rhodobacter</taxon>
    </lineage>
</organism>
<dbReference type="InterPro" id="IPR052155">
    <property type="entry name" value="Biofilm_reg_signaling"/>
</dbReference>
<dbReference type="SUPFAM" id="SSF55073">
    <property type="entry name" value="Nucleotide cyclase"/>
    <property type="match status" value="1"/>
</dbReference>
<evidence type="ECO:0000259" key="1">
    <source>
        <dbReference type="PROSITE" id="PS50112"/>
    </source>
</evidence>
<dbReference type="InterPro" id="IPR035919">
    <property type="entry name" value="EAL_sf"/>
</dbReference>
<dbReference type="InterPro" id="IPR035965">
    <property type="entry name" value="PAS-like_dom_sf"/>
</dbReference>
<protein>
    <submittedName>
        <fullName evidence="3">EAL domain-containing protein</fullName>
    </submittedName>
</protein>
<dbReference type="Gene3D" id="3.30.70.270">
    <property type="match status" value="1"/>
</dbReference>
<dbReference type="NCBIfam" id="TIGR00254">
    <property type="entry name" value="GGDEF"/>
    <property type="match status" value="1"/>
</dbReference>
<dbReference type="SMART" id="SM00052">
    <property type="entry name" value="EAL"/>
    <property type="match status" value="1"/>
</dbReference>
<dbReference type="SUPFAM" id="SSF55785">
    <property type="entry name" value="PYP-like sensor domain (PAS domain)"/>
    <property type="match status" value="1"/>
</dbReference>
<dbReference type="Pfam" id="PF00989">
    <property type="entry name" value="PAS"/>
    <property type="match status" value="1"/>
</dbReference>
<dbReference type="PANTHER" id="PTHR44757">
    <property type="entry name" value="DIGUANYLATE CYCLASE DGCP"/>
    <property type="match status" value="1"/>
</dbReference>
<dbReference type="OrthoDB" id="9814202at2"/>
<accession>A0A4U1JMH3</accession>
<dbReference type="Gene3D" id="3.30.450.20">
    <property type="entry name" value="PAS domain"/>
    <property type="match status" value="1"/>
</dbReference>
<dbReference type="InterPro" id="IPR013767">
    <property type="entry name" value="PAS_fold"/>
</dbReference>
<dbReference type="SMART" id="SM00091">
    <property type="entry name" value="PAS"/>
    <property type="match status" value="1"/>
</dbReference>
<dbReference type="Proteomes" id="UP000310597">
    <property type="component" value="Unassembled WGS sequence"/>
</dbReference>
<dbReference type="PROSITE" id="PS50112">
    <property type="entry name" value="PAS"/>
    <property type="match status" value="1"/>
</dbReference>
<dbReference type="Pfam" id="PF00563">
    <property type="entry name" value="EAL"/>
    <property type="match status" value="1"/>
</dbReference>
<dbReference type="InterPro" id="IPR000014">
    <property type="entry name" value="PAS"/>
</dbReference>
<dbReference type="CDD" id="cd00130">
    <property type="entry name" value="PAS"/>
    <property type="match status" value="1"/>
</dbReference>
<comment type="caution">
    <text evidence="3">The sequence shown here is derived from an EMBL/GenBank/DDBJ whole genome shotgun (WGS) entry which is preliminary data.</text>
</comment>
<dbReference type="InterPro" id="IPR001633">
    <property type="entry name" value="EAL_dom"/>
</dbReference>